<evidence type="ECO:0008006" key="7">
    <source>
        <dbReference type="Google" id="ProtNLM"/>
    </source>
</evidence>
<sequence length="163" mass="17848">MAPNLAIISIPAYYILSVVPHSMALSIATQGNLAKLDNRNPRSSIHLESLRQKLSPEEFARFERCEAAHKNNFESFPLYATAVFAGLLADGVGKGGILTGKTASEATMKYVYSFLAVRLAYNVAYVSTSRNKYSWIRSALWAAGLALSGQQFWRAAQILGESN</sequence>
<keyword evidence="2" id="KW-0812">Transmembrane</keyword>
<dbReference type="Proteomes" id="UP000243723">
    <property type="component" value="Unassembled WGS sequence"/>
</dbReference>
<evidence type="ECO:0000313" key="5">
    <source>
        <dbReference type="EMBL" id="PSK59264.1"/>
    </source>
</evidence>
<dbReference type="GO" id="GO:0016020">
    <property type="term" value="C:membrane"/>
    <property type="evidence" value="ECO:0007669"/>
    <property type="project" value="UniProtKB-SubCell"/>
</dbReference>
<dbReference type="Pfam" id="PF01124">
    <property type="entry name" value="MAPEG"/>
    <property type="match status" value="1"/>
</dbReference>
<reference evidence="5 6" key="1">
    <citation type="submission" date="2017-05" db="EMBL/GenBank/DDBJ databases">
        <title>Draft genome sequence of Elsinoe australis.</title>
        <authorList>
            <person name="Cheng Q."/>
        </authorList>
    </citation>
    <scope>NUCLEOTIDE SEQUENCE [LARGE SCALE GENOMIC DNA]</scope>
    <source>
        <strain evidence="5 6">NL1</strain>
    </source>
</reference>
<accession>A0A2P8AFM0</accession>
<dbReference type="EMBL" id="NHZQ01000010">
    <property type="protein sequence ID" value="PSK59264.1"/>
    <property type="molecule type" value="Genomic_DNA"/>
</dbReference>
<proteinExistence type="predicted"/>
<dbReference type="PANTHER" id="PTHR35371:SF1">
    <property type="entry name" value="BLR7753 PROTEIN"/>
    <property type="match status" value="1"/>
</dbReference>
<dbReference type="InterPro" id="IPR001129">
    <property type="entry name" value="Membr-assoc_MAPEG"/>
</dbReference>
<keyword evidence="6" id="KW-1185">Reference proteome</keyword>
<protein>
    <recommendedName>
        <fullName evidence="7">MAPEG family protein</fullName>
    </recommendedName>
</protein>
<dbReference type="OrthoDB" id="2122304at2759"/>
<organism evidence="5 6">
    <name type="scientific">Elsinoe australis</name>
    <dbReference type="NCBI Taxonomy" id="40998"/>
    <lineage>
        <taxon>Eukaryota</taxon>
        <taxon>Fungi</taxon>
        <taxon>Dikarya</taxon>
        <taxon>Ascomycota</taxon>
        <taxon>Pezizomycotina</taxon>
        <taxon>Dothideomycetes</taxon>
        <taxon>Dothideomycetidae</taxon>
        <taxon>Myriangiales</taxon>
        <taxon>Elsinoaceae</taxon>
        <taxon>Elsinoe</taxon>
    </lineage>
</organism>
<comment type="subcellular location">
    <subcellularLocation>
        <location evidence="1">Membrane</location>
    </subcellularLocation>
</comment>
<evidence type="ECO:0000256" key="4">
    <source>
        <dbReference type="ARBA" id="ARBA00023136"/>
    </source>
</evidence>
<keyword evidence="3" id="KW-1133">Transmembrane helix</keyword>
<dbReference type="InterPro" id="IPR023352">
    <property type="entry name" value="MAPEG-like_dom_sf"/>
</dbReference>
<evidence type="ECO:0000256" key="1">
    <source>
        <dbReference type="ARBA" id="ARBA00004370"/>
    </source>
</evidence>
<dbReference type="SUPFAM" id="SSF161084">
    <property type="entry name" value="MAPEG domain-like"/>
    <property type="match status" value="1"/>
</dbReference>
<dbReference type="Gene3D" id="1.20.120.550">
    <property type="entry name" value="Membrane associated eicosanoid/glutathione metabolism-like domain"/>
    <property type="match status" value="1"/>
</dbReference>
<name>A0A2P8AFM0_9PEZI</name>
<comment type="caution">
    <text evidence="5">The sequence shown here is derived from an EMBL/GenBank/DDBJ whole genome shotgun (WGS) entry which is preliminary data.</text>
</comment>
<evidence type="ECO:0000256" key="3">
    <source>
        <dbReference type="ARBA" id="ARBA00022989"/>
    </source>
</evidence>
<gene>
    <name evidence="5" type="ORF">B9Z65_3588</name>
</gene>
<keyword evidence="4" id="KW-0472">Membrane</keyword>
<dbReference type="AlphaFoldDB" id="A0A2P8AFM0"/>
<dbReference type="PANTHER" id="PTHR35371">
    <property type="entry name" value="INNER MEMBRANE PROTEIN"/>
    <property type="match status" value="1"/>
</dbReference>
<evidence type="ECO:0000256" key="2">
    <source>
        <dbReference type="ARBA" id="ARBA00022692"/>
    </source>
</evidence>
<evidence type="ECO:0000313" key="6">
    <source>
        <dbReference type="Proteomes" id="UP000243723"/>
    </source>
</evidence>